<proteinExistence type="predicted"/>
<dbReference type="RefSeq" id="WP_011199159.1">
    <property type="nucleotide sequence ID" value="NC_006297.1"/>
</dbReference>
<dbReference type="PATRIC" id="fig|295405.11.peg.26"/>
<evidence type="ECO:0000313" key="3">
    <source>
        <dbReference type="Proteomes" id="UP000002197"/>
    </source>
</evidence>
<dbReference type="EMBL" id="AP006842">
    <property type="protein sequence ID" value="BAD51355.1"/>
    <property type="molecule type" value="Genomic_DNA"/>
</dbReference>
<organism evidence="2 3">
    <name type="scientific">Bacteroides fragilis (strain YCH46)</name>
    <dbReference type="NCBI Taxonomy" id="295405"/>
    <lineage>
        <taxon>Bacteria</taxon>
        <taxon>Pseudomonadati</taxon>
        <taxon>Bacteroidota</taxon>
        <taxon>Bacteroidia</taxon>
        <taxon>Bacteroidales</taxon>
        <taxon>Bacteroidaceae</taxon>
        <taxon>Bacteroides</taxon>
    </lineage>
</organism>
<dbReference type="Proteomes" id="UP000002197">
    <property type="component" value="Plasmid pBFY46"/>
</dbReference>
<evidence type="ECO:0000313" key="2">
    <source>
        <dbReference type="EMBL" id="BAD51355.1"/>
    </source>
</evidence>
<keyword evidence="1" id="KW-1133">Transmembrane helix</keyword>
<accession>Q64MD2</accession>
<name>Q64MD2_BACFR</name>
<dbReference type="KEGG" id="bfr:BFp0028"/>
<evidence type="ECO:0000256" key="1">
    <source>
        <dbReference type="SAM" id="Phobius"/>
    </source>
</evidence>
<keyword evidence="1" id="KW-0812">Transmembrane</keyword>
<sequence length="521" mass="58281">MDKKVNFLDEFSYENAGQARAIASELGYNEDYKNGVLTFSKGDEIVSRSMSELKSGNILDDRRDLLTQASKDRVLEFFNKDEAVNNFKEYSQSLRENHDLAIVKWDDLKKGSSKNNSQDSDDGFTVIDMDKKVAYTGQELYKYAYEQNHVLNGKGDNIEVPLAGLDKTQLSREDLNNLNAADGSRTRLIQFSIEDNKNNRDLLDKEKIKYVAEDGNLKFDGKASAIKYVEADNNEENKKKLRQNDIDFSETGNKIKVEGVNARKLAIAAITLIYPVAGIALMVIPQREEIKNDMSLSKADMKALKAGELISKKNAKGENTLMQLDKDTNSLVSVKAKDVSIPNKINGVQLTPIQKEQLKSGNEIKLNIAGQDRAVRLDLNSANGLYIDGQLMKQSQSVKESIKDVPSNIIDEKQRLEYVGRKGVEGIDQLFAGKSDGEKTAFLEKNNLLKDYQAHQDLNKAGEKGRIQGEPIKEITQKQSALNNNIKSTALSYSEKIGAEMNKEYGKSYGMKNETKTSLKI</sequence>
<gene>
    <name evidence="2" type="ordered locus">BFp0028</name>
</gene>
<dbReference type="AlphaFoldDB" id="Q64MD2"/>
<geneLocation type="plasmid" evidence="2 3">
    <name>pBFY46</name>
</geneLocation>
<dbReference type="HOGENOM" id="CLU_540438_0_0_10"/>
<dbReference type="OrthoDB" id="1039836at2"/>
<keyword evidence="1" id="KW-0472">Membrane</keyword>
<protein>
    <submittedName>
        <fullName evidence="2">Uncharacterized protein</fullName>
    </submittedName>
</protein>
<keyword evidence="2" id="KW-0614">Plasmid</keyword>
<reference evidence="2 3" key="1">
    <citation type="journal article" date="2004" name="Proc. Natl. Acad. Sci. U.S.A.">
        <title>Genomic analysis of Bacteroides fragilis reveals extensive DNA inversions regulating cell surface adaptation.</title>
        <authorList>
            <person name="Kuwahara T."/>
            <person name="Yamashita A."/>
            <person name="Hirakawa H."/>
            <person name="Nakayama H."/>
            <person name="Toh H."/>
            <person name="Okada N."/>
            <person name="Kuhara S."/>
            <person name="Hattori M."/>
            <person name="Hayashi T."/>
            <person name="Ohnishi Y."/>
        </authorList>
    </citation>
    <scope>NUCLEOTIDE SEQUENCE [LARGE SCALE GENOMIC DNA]</scope>
    <source>
        <strain evidence="2 3">YCH46</strain>
        <plasmid evidence="3">Plasmid pBFY46</plasmid>
    </source>
</reference>
<feature type="transmembrane region" description="Helical" evidence="1">
    <location>
        <begin position="265"/>
        <end position="284"/>
    </location>
</feature>